<keyword evidence="3" id="KW-0418">Kinase</keyword>
<feature type="modified residue" description="Phosphohistidine" evidence="1">
    <location>
        <position position="61"/>
    </location>
</feature>
<organism evidence="3 4">
    <name type="scientific">Haloplasma contractile SSD-17B</name>
    <dbReference type="NCBI Taxonomy" id="1033810"/>
    <lineage>
        <taxon>Bacteria</taxon>
        <taxon>Bacillati</taxon>
        <taxon>Mycoplasmatota</taxon>
        <taxon>Mollicutes</taxon>
        <taxon>Haloplasmatales</taxon>
        <taxon>Haloplasmataceae</taxon>
        <taxon>Haloplasma</taxon>
    </lineage>
</organism>
<name>U2EDG7_9MOLU</name>
<dbReference type="OrthoDB" id="1669200at2"/>
<dbReference type="PROSITE" id="PS50894">
    <property type="entry name" value="HPT"/>
    <property type="match status" value="1"/>
</dbReference>
<dbReference type="InterPro" id="IPR036641">
    <property type="entry name" value="HPT_dom_sf"/>
</dbReference>
<reference evidence="3 4" key="2">
    <citation type="journal article" date="2013" name="PLoS ONE">
        <title>INDIGO - INtegrated Data Warehouse of MIcrobial GenOmes with Examples from the Red Sea Extremophiles.</title>
        <authorList>
            <person name="Alam I."/>
            <person name="Antunes A."/>
            <person name="Kamau A.A."/>
            <person name="Ba Alawi W."/>
            <person name="Kalkatawi M."/>
            <person name="Stingl U."/>
            <person name="Bajic V.B."/>
        </authorList>
    </citation>
    <scope>NUCLEOTIDE SEQUENCE [LARGE SCALE GENOMIC DNA]</scope>
    <source>
        <strain evidence="3 4">SSD-17B</strain>
    </source>
</reference>
<dbReference type="Pfam" id="PF01627">
    <property type="entry name" value="Hpt"/>
    <property type="match status" value="1"/>
</dbReference>
<dbReference type="SUPFAM" id="SSF47226">
    <property type="entry name" value="Histidine-containing phosphotransfer domain, HPT domain"/>
    <property type="match status" value="1"/>
</dbReference>
<protein>
    <submittedName>
        <fullName evidence="3">Hybrid sensory kinase protein</fullName>
    </submittedName>
</protein>
<evidence type="ECO:0000256" key="1">
    <source>
        <dbReference type="PROSITE-ProRule" id="PRU00110"/>
    </source>
</evidence>
<comment type="caution">
    <text evidence="3">The sequence shown here is derived from an EMBL/GenBank/DDBJ whole genome shotgun (WGS) entry which is preliminary data.</text>
</comment>
<dbReference type="InterPro" id="IPR008207">
    <property type="entry name" value="Sig_transdc_His_kin_Hpt_dom"/>
</dbReference>
<dbReference type="GO" id="GO:0000160">
    <property type="term" value="P:phosphorelay signal transduction system"/>
    <property type="evidence" value="ECO:0007669"/>
    <property type="project" value="InterPro"/>
</dbReference>
<dbReference type="AlphaFoldDB" id="U2EDG7"/>
<reference evidence="3 4" key="1">
    <citation type="journal article" date="2011" name="J. Bacteriol.">
        <title>Genome sequence of Haloplasma contractile, an unusual contractile bacterium from a deep-sea anoxic brine lake.</title>
        <authorList>
            <person name="Antunes A."/>
            <person name="Alam I."/>
            <person name="El Dorry H."/>
            <person name="Siam R."/>
            <person name="Robertson A."/>
            <person name="Bajic V.B."/>
            <person name="Stingl U."/>
        </authorList>
    </citation>
    <scope>NUCLEOTIDE SEQUENCE [LARGE SCALE GENOMIC DNA]</scope>
    <source>
        <strain evidence="3 4">SSD-17B</strain>
    </source>
</reference>
<dbReference type="STRING" id="1033810.HLPCO_000632"/>
<dbReference type="Gene3D" id="1.20.120.160">
    <property type="entry name" value="HPT domain"/>
    <property type="match status" value="1"/>
</dbReference>
<evidence type="ECO:0000313" key="3">
    <source>
        <dbReference type="EMBL" id="ERJ13023.1"/>
    </source>
</evidence>
<keyword evidence="3" id="KW-0808">Transferase</keyword>
<sequence>MTTGLYQSVNVDSALELLGGYKKIYNKIAEQFLENQRNLVSEIKFNLKNDYDLEEARRLVHSCKGISKNLGANQLYEISTKFEVAIIDQDKKMIKQHMKEFKKEFKVVLSELRKVITA</sequence>
<proteinExistence type="predicted"/>
<keyword evidence="1" id="KW-0597">Phosphoprotein</keyword>
<gene>
    <name evidence="3" type="ORF">HLPCO_000632</name>
</gene>
<dbReference type="InParanoid" id="U2EDG7"/>
<dbReference type="RefSeq" id="WP_008826966.1">
    <property type="nucleotide sequence ID" value="NZ_AFNU02000002.1"/>
</dbReference>
<dbReference type="Proteomes" id="UP000005707">
    <property type="component" value="Unassembled WGS sequence"/>
</dbReference>
<feature type="domain" description="HPt" evidence="2">
    <location>
        <begin position="21"/>
        <end position="118"/>
    </location>
</feature>
<dbReference type="EMBL" id="AFNU02000002">
    <property type="protein sequence ID" value="ERJ13023.1"/>
    <property type="molecule type" value="Genomic_DNA"/>
</dbReference>
<keyword evidence="4" id="KW-1185">Reference proteome</keyword>
<accession>U2EDG7</accession>
<evidence type="ECO:0000259" key="2">
    <source>
        <dbReference type="PROSITE" id="PS50894"/>
    </source>
</evidence>
<dbReference type="GO" id="GO:0016301">
    <property type="term" value="F:kinase activity"/>
    <property type="evidence" value="ECO:0007669"/>
    <property type="project" value="UniProtKB-KW"/>
</dbReference>
<evidence type="ECO:0000313" key="4">
    <source>
        <dbReference type="Proteomes" id="UP000005707"/>
    </source>
</evidence>